<proteinExistence type="inferred from homology"/>
<feature type="binding site" evidence="4">
    <location>
        <position position="191"/>
    </location>
    <ligand>
        <name>[3Fe-4S] cluster</name>
        <dbReference type="ChEBI" id="CHEBI:21137"/>
    </ligand>
</feature>
<evidence type="ECO:0000256" key="3">
    <source>
        <dbReference type="ARBA" id="ARBA00025804"/>
    </source>
</evidence>
<dbReference type="InterPro" id="IPR017896">
    <property type="entry name" value="4Fe4S_Fe-S-bd"/>
</dbReference>
<dbReference type="InterPro" id="IPR011263">
    <property type="entry name" value="DNA-dir_RNA_pol_RpoA/D/Rpb3"/>
</dbReference>
<dbReference type="PROSITE" id="PS00446">
    <property type="entry name" value="RNA_POL_D_30KD"/>
    <property type="match status" value="1"/>
</dbReference>
<keyword evidence="4" id="KW-0003">3Fe-4S</keyword>
<protein>
    <recommendedName>
        <fullName evidence="4">DNA-directed RNA polymerase subunit Rpo3</fullName>
        <ecNumber evidence="4">2.7.7.6</ecNumber>
    </recommendedName>
    <alternativeName>
        <fullName evidence="4">DNA-directed RNA polymerase subunit D</fullName>
    </alternativeName>
</protein>
<dbReference type="PANTHER" id="PTHR11800:SF2">
    <property type="entry name" value="DNA-DIRECTED RNA POLYMERASE II SUBUNIT RPB3"/>
    <property type="match status" value="1"/>
</dbReference>
<keyword evidence="4 6" id="KW-0548">Nucleotidyltransferase</keyword>
<gene>
    <name evidence="4" type="primary">rpo3</name>
    <name evidence="4" type="synonym">rpoD</name>
    <name evidence="6" type="ORF">DRO04_01470</name>
</gene>
<keyword evidence="4" id="KW-0479">Metal-binding</keyword>
<dbReference type="Pfam" id="PF01193">
    <property type="entry name" value="RNA_pol_L"/>
    <property type="match status" value="1"/>
</dbReference>
<keyword evidence="4 6" id="KW-0808">Transferase</keyword>
<comment type="function">
    <text evidence="4">DNA-dependent RNA polymerase (RNAP) catalyzes the transcription of DNA into RNA using the four ribonucleoside triphosphates as substrates.</text>
</comment>
<dbReference type="Gene3D" id="3.30.1360.10">
    <property type="entry name" value="RNA polymerase, RBP11-like subunit"/>
    <property type="match status" value="1"/>
</dbReference>
<dbReference type="InterPro" id="IPR036643">
    <property type="entry name" value="RNApol_insert_sf"/>
</dbReference>
<dbReference type="GO" id="GO:0051538">
    <property type="term" value="F:3 iron, 4 sulfur cluster binding"/>
    <property type="evidence" value="ECO:0007669"/>
    <property type="project" value="UniProtKB-KW"/>
</dbReference>
<keyword evidence="4" id="KW-0963">Cytoplasm</keyword>
<keyword evidence="4" id="KW-0411">Iron-sulfur</keyword>
<dbReference type="SUPFAM" id="SSF55257">
    <property type="entry name" value="RBP11-like subunits of RNA polymerase"/>
    <property type="match status" value="1"/>
</dbReference>
<dbReference type="GO" id="GO:0046872">
    <property type="term" value="F:metal ion binding"/>
    <property type="evidence" value="ECO:0007669"/>
    <property type="project" value="UniProtKB-KW"/>
</dbReference>
<dbReference type="SUPFAM" id="SSF56553">
    <property type="entry name" value="Insert subdomain of RNA polymerase alpha subunit"/>
    <property type="match status" value="1"/>
</dbReference>
<dbReference type="InterPro" id="IPR011262">
    <property type="entry name" value="DNA-dir_RNA_pol_insert"/>
</dbReference>
<dbReference type="InterPro" id="IPR001514">
    <property type="entry name" value="DNA-dir_RNA_pol_30-40kDasu_CS"/>
</dbReference>
<reference evidence="6 7" key="1">
    <citation type="submission" date="2018-06" db="EMBL/GenBank/DDBJ databases">
        <title>Extensive metabolic versatility and redundancy in microbially diverse, dynamic hydrothermal sediments.</title>
        <authorList>
            <person name="Dombrowski N."/>
            <person name="Teske A."/>
            <person name="Baker B.J."/>
        </authorList>
    </citation>
    <scope>NUCLEOTIDE SEQUENCE [LARGE SCALE GENOMIC DNA]</scope>
    <source>
        <strain evidence="6">B51_G17</strain>
    </source>
</reference>
<dbReference type="InterPro" id="IPR017900">
    <property type="entry name" value="4Fe4S_Fe_S_CS"/>
</dbReference>
<dbReference type="GO" id="GO:0000428">
    <property type="term" value="C:DNA-directed RNA polymerase complex"/>
    <property type="evidence" value="ECO:0007669"/>
    <property type="project" value="UniProtKB-KW"/>
</dbReference>
<dbReference type="GO" id="GO:0016491">
    <property type="term" value="F:oxidoreductase activity"/>
    <property type="evidence" value="ECO:0007669"/>
    <property type="project" value="UniProtKB-ARBA"/>
</dbReference>
<feature type="domain" description="4Fe-4S ferredoxin-type" evidence="5">
    <location>
        <begin position="179"/>
        <end position="208"/>
    </location>
</feature>
<dbReference type="GO" id="GO:0006351">
    <property type="term" value="P:DNA-templated transcription"/>
    <property type="evidence" value="ECO:0007669"/>
    <property type="project" value="UniProtKB-UniRule"/>
</dbReference>
<dbReference type="AlphaFoldDB" id="A0A497JKH9"/>
<comment type="similarity">
    <text evidence="3 4">Belongs to the archaeal Rpo3/eukaryotic RPB3 RNA polymerase subunit family.</text>
</comment>
<dbReference type="PROSITE" id="PS00198">
    <property type="entry name" value="4FE4S_FER_1"/>
    <property type="match status" value="1"/>
</dbReference>
<comment type="subcellular location">
    <subcellularLocation>
        <location evidence="4">Cytoplasm</location>
    </subcellularLocation>
</comment>
<dbReference type="Gene3D" id="2.170.120.12">
    <property type="entry name" value="DNA-directed RNA polymerase, insert domain"/>
    <property type="match status" value="1"/>
</dbReference>
<keyword evidence="4" id="KW-0408">Iron</keyword>
<feature type="binding site" evidence="4">
    <location>
        <position position="188"/>
    </location>
    <ligand>
        <name>[3Fe-4S] cluster</name>
        <dbReference type="ChEBI" id="CHEBI:21137"/>
    </ligand>
</feature>
<dbReference type="PROSITE" id="PS51379">
    <property type="entry name" value="4FE4S_FER_2"/>
    <property type="match status" value="2"/>
</dbReference>
<keyword evidence="2 4" id="KW-0804">Transcription</keyword>
<dbReference type="GO" id="GO:0003899">
    <property type="term" value="F:DNA-directed RNA polymerase activity"/>
    <property type="evidence" value="ECO:0007669"/>
    <property type="project" value="UniProtKB-UniRule"/>
</dbReference>
<comment type="catalytic activity">
    <reaction evidence="4">
        <text>RNA(n) + a ribonucleoside 5'-triphosphate = RNA(n+1) + diphosphate</text>
        <dbReference type="Rhea" id="RHEA:21248"/>
        <dbReference type="Rhea" id="RHEA-COMP:14527"/>
        <dbReference type="Rhea" id="RHEA-COMP:17342"/>
        <dbReference type="ChEBI" id="CHEBI:33019"/>
        <dbReference type="ChEBI" id="CHEBI:61557"/>
        <dbReference type="ChEBI" id="CHEBI:140395"/>
        <dbReference type="EC" id="2.7.7.6"/>
    </reaction>
</comment>
<dbReference type="EC" id="2.7.7.6" evidence="4"/>
<organism evidence="6 7">
    <name type="scientific">Candidatus Iainarchaeum sp</name>
    <dbReference type="NCBI Taxonomy" id="3101447"/>
    <lineage>
        <taxon>Archaea</taxon>
        <taxon>Candidatus Iainarchaeota</taxon>
        <taxon>Candidatus Iainarchaeia</taxon>
        <taxon>Candidatus Iainarchaeales</taxon>
        <taxon>Candidatus Iainarchaeaceae</taxon>
        <taxon>Candidatus Iainarchaeum</taxon>
    </lineage>
</organism>
<evidence type="ECO:0000256" key="4">
    <source>
        <dbReference type="HAMAP-Rule" id="MF_00320"/>
    </source>
</evidence>
<evidence type="ECO:0000259" key="5">
    <source>
        <dbReference type="PROSITE" id="PS51379"/>
    </source>
</evidence>
<comment type="subunit">
    <text evidence="4">Part of the RNA polymerase complex.</text>
</comment>
<evidence type="ECO:0000256" key="2">
    <source>
        <dbReference type="ARBA" id="ARBA00023163"/>
    </source>
</evidence>
<dbReference type="GO" id="GO:0046983">
    <property type="term" value="F:protein dimerization activity"/>
    <property type="evidence" value="ECO:0007669"/>
    <property type="project" value="InterPro"/>
</dbReference>
<dbReference type="InterPro" id="IPR050518">
    <property type="entry name" value="Rpo3/RPB3_RNA_Pol_subunit"/>
</dbReference>
<dbReference type="InterPro" id="IPR036603">
    <property type="entry name" value="RBP11-like"/>
</dbReference>
<evidence type="ECO:0000313" key="7">
    <source>
        <dbReference type="Proteomes" id="UP000278031"/>
    </source>
</evidence>
<comment type="cofactor">
    <cofactor evidence="4">
        <name>[3Fe-4S] cluster</name>
        <dbReference type="ChEBI" id="CHEBI:21137"/>
    </cofactor>
    <text evidence="4">Binds 1 [3Fe-4S] cluster.</text>
</comment>
<name>A0A497JKH9_9ARCH</name>
<dbReference type="GO" id="GO:0003677">
    <property type="term" value="F:DNA binding"/>
    <property type="evidence" value="ECO:0007669"/>
    <property type="project" value="UniProtKB-UniRule"/>
</dbReference>
<dbReference type="Gene3D" id="3.30.70.3110">
    <property type="match status" value="1"/>
</dbReference>
<sequence length="249" mass="28111">MEVKVLEEKGNELKLLFKKADTAMVNSLRRAIMNHVPTLAIENVSIYENSSVLFDEFLAHRLALLPLTMDPKSYKKGDKVKLYLKVQGPCIVYSKDIKSADPKIQVVDKNIPIVKLGEGERIRLEAEAVVGIGKEHVKWQPAVVGFQNLPKLEISEECNLCGECIKSCPKGILEEKAKKIVMKDATECILCKNCRDSCSKKALKLDIDKNSFIFYMETHGGLTNRDILKQAVKELKAKVEEFQKSFKEI</sequence>
<dbReference type="SMART" id="SM00662">
    <property type="entry name" value="RPOLD"/>
    <property type="match status" value="1"/>
</dbReference>
<comment type="caution">
    <text evidence="6">The sequence shown here is derived from an EMBL/GenBank/DDBJ whole genome shotgun (WGS) entry which is preliminary data.</text>
</comment>
<feature type="binding site" evidence="4">
    <location>
        <position position="194"/>
    </location>
    <ligand>
        <name>[3Fe-4S] cluster</name>
        <dbReference type="ChEBI" id="CHEBI:21137"/>
    </ligand>
</feature>
<dbReference type="Pfam" id="PF01000">
    <property type="entry name" value="RNA_pol_A_bac"/>
    <property type="match status" value="1"/>
</dbReference>
<evidence type="ECO:0000313" key="6">
    <source>
        <dbReference type="EMBL" id="RLG70644.1"/>
    </source>
</evidence>
<keyword evidence="1 4" id="KW-0240">DNA-directed RNA polymerase</keyword>
<dbReference type="InterPro" id="IPR022842">
    <property type="entry name" value="RNAP_Rpo3/Rpb3/RPAC1"/>
</dbReference>
<dbReference type="HAMAP" id="MF_00320">
    <property type="entry name" value="RNApol_arch_Rpo3"/>
    <property type="match status" value="1"/>
</dbReference>
<dbReference type="Proteomes" id="UP000278031">
    <property type="component" value="Unassembled WGS sequence"/>
</dbReference>
<accession>A0A497JKH9</accession>
<dbReference type="EMBL" id="QMWP01000042">
    <property type="protein sequence ID" value="RLG70644.1"/>
    <property type="molecule type" value="Genomic_DNA"/>
</dbReference>
<evidence type="ECO:0000256" key="1">
    <source>
        <dbReference type="ARBA" id="ARBA00022478"/>
    </source>
</evidence>
<dbReference type="GO" id="GO:0005737">
    <property type="term" value="C:cytoplasm"/>
    <property type="evidence" value="ECO:0007669"/>
    <property type="project" value="UniProtKB-SubCell"/>
</dbReference>
<dbReference type="PANTHER" id="PTHR11800">
    <property type="entry name" value="DNA-DIRECTED RNA POLYMERASE"/>
    <property type="match status" value="1"/>
</dbReference>
<dbReference type="NCBIfam" id="NF001988">
    <property type="entry name" value="PRK00783.1"/>
    <property type="match status" value="1"/>
</dbReference>
<feature type="domain" description="4Fe-4S ferredoxin-type" evidence="5">
    <location>
        <begin position="150"/>
        <end position="178"/>
    </location>
</feature>